<keyword evidence="3" id="KW-1185">Reference proteome</keyword>
<evidence type="ECO:0000313" key="3">
    <source>
        <dbReference type="Proteomes" id="UP001632037"/>
    </source>
</evidence>
<dbReference type="Proteomes" id="UP001632037">
    <property type="component" value="Unassembled WGS sequence"/>
</dbReference>
<feature type="region of interest" description="Disordered" evidence="1">
    <location>
        <begin position="1"/>
        <end position="24"/>
    </location>
</feature>
<evidence type="ECO:0000256" key="1">
    <source>
        <dbReference type="SAM" id="MobiDB-lite"/>
    </source>
</evidence>
<sequence length="217" mass="24877">MATPPSGRPPDEIVPESPTSGNESQDLITRIRLHDEIVPDSQASTLSDYESPARKLQHRKAGWSVLRGRARNALQQIRVLVFVHTSDAKLCLDVRLCAVMRWKKIVWMALRRSSRTNADNLKTDLDALRTFVKEDLGSETDPHVRAQKTKTQDDRIDEMLSHVAVHVFCRHVREYRPLLTKLSIARCRQLAEVFDGRQLRMLGQVVDVLNPTPWFCF</sequence>
<dbReference type="AlphaFoldDB" id="A0ABD3F1Y0"/>
<accession>A0ABD3F1Y0</accession>
<name>A0ABD3F1Y0_9STRA</name>
<proteinExistence type="predicted"/>
<organism evidence="2 3">
    <name type="scientific">Phytophthora oleae</name>
    <dbReference type="NCBI Taxonomy" id="2107226"/>
    <lineage>
        <taxon>Eukaryota</taxon>
        <taxon>Sar</taxon>
        <taxon>Stramenopiles</taxon>
        <taxon>Oomycota</taxon>
        <taxon>Peronosporomycetes</taxon>
        <taxon>Peronosporales</taxon>
        <taxon>Peronosporaceae</taxon>
        <taxon>Phytophthora</taxon>
    </lineage>
</organism>
<gene>
    <name evidence="2" type="ORF">V7S43_014185</name>
</gene>
<reference evidence="2 3" key="1">
    <citation type="submission" date="2024-09" db="EMBL/GenBank/DDBJ databases">
        <title>Genome sequencing and assembly of Phytophthora oleae, isolate VK10A, causative agent of rot of olive drupes.</title>
        <authorList>
            <person name="Conti Taguali S."/>
            <person name="Riolo M."/>
            <person name="La Spada F."/>
            <person name="Cacciola S.O."/>
            <person name="Dionisio G."/>
        </authorList>
    </citation>
    <scope>NUCLEOTIDE SEQUENCE [LARGE SCALE GENOMIC DNA]</scope>
    <source>
        <strain evidence="2 3">VK10A</strain>
    </source>
</reference>
<evidence type="ECO:0000313" key="2">
    <source>
        <dbReference type="EMBL" id="KAL3660783.1"/>
    </source>
</evidence>
<dbReference type="EMBL" id="JBIMZQ010000039">
    <property type="protein sequence ID" value="KAL3660783.1"/>
    <property type="molecule type" value="Genomic_DNA"/>
</dbReference>
<protein>
    <submittedName>
        <fullName evidence="2">Uncharacterized protein</fullName>
    </submittedName>
</protein>
<comment type="caution">
    <text evidence="2">The sequence shown here is derived from an EMBL/GenBank/DDBJ whole genome shotgun (WGS) entry which is preliminary data.</text>
</comment>